<dbReference type="EMBL" id="JASSZA010000010">
    <property type="protein sequence ID" value="KAK2100556.1"/>
    <property type="molecule type" value="Genomic_DNA"/>
</dbReference>
<gene>
    <name evidence="2" type="ORF">P7K49_021904</name>
</gene>
<organism evidence="2 3">
    <name type="scientific">Saguinus oedipus</name>
    <name type="common">Cotton-top tamarin</name>
    <name type="synonym">Oedipomidas oedipus</name>
    <dbReference type="NCBI Taxonomy" id="9490"/>
    <lineage>
        <taxon>Eukaryota</taxon>
        <taxon>Metazoa</taxon>
        <taxon>Chordata</taxon>
        <taxon>Craniata</taxon>
        <taxon>Vertebrata</taxon>
        <taxon>Euteleostomi</taxon>
        <taxon>Mammalia</taxon>
        <taxon>Eutheria</taxon>
        <taxon>Euarchontoglires</taxon>
        <taxon>Primates</taxon>
        <taxon>Haplorrhini</taxon>
        <taxon>Platyrrhini</taxon>
        <taxon>Cebidae</taxon>
        <taxon>Callitrichinae</taxon>
        <taxon>Saguinus</taxon>
    </lineage>
</organism>
<proteinExistence type="predicted"/>
<keyword evidence="3" id="KW-1185">Reference proteome</keyword>
<comment type="caution">
    <text evidence="2">The sequence shown here is derived from an EMBL/GenBank/DDBJ whole genome shotgun (WGS) entry which is preliminary data.</text>
</comment>
<evidence type="ECO:0000256" key="1">
    <source>
        <dbReference type="SAM" id="MobiDB-lite"/>
    </source>
</evidence>
<evidence type="ECO:0000313" key="3">
    <source>
        <dbReference type="Proteomes" id="UP001266305"/>
    </source>
</evidence>
<protein>
    <submittedName>
        <fullName evidence="2">Uncharacterized protein</fullName>
    </submittedName>
</protein>
<sequence length="136" mass="15593">MQEKANFTIMGMFITAATAHTPNQTDNSQDTAVHLTKFQLLLKSHQTQEKEPSLTPNKAMGTNCHTDRIKRSKNSGECKPQTTTQKSHPHMPRRQPHRYFKGRMPDDQGPAGWDPPHRPFSRYRPLDHCKDGRSQC</sequence>
<reference evidence="2 3" key="1">
    <citation type="submission" date="2023-05" db="EMBL/GenBank/DDBJ databases">
        <title>B98-5 Cell Line De Novo Hybrid Assembly: An Optical Mapping Approach.</title>
        <authorList>
            <person name="Kananen K."/>
            <person name="Auerbach J.A."/>
            <person name="Kautto E."/>
            <person name="Blachly J.S."/>
        </authorList>
    </citation>
    <scope>NUCLEOTIDE SEQUENCE [LARGE SCALE GENOMIC DNA]</scope>
    <source>
        <strain evidence="2">B95-8</strain>
        <tissue evidence="2">Cell line</tissue>
    </source>
</reference>
<accession>A0ABQ9UU17</accession>
<evidence type="ECO:0000313" key="2">
    <source>
        <dbReference type="EMBL" id="KAK2100556.1"/>
    </source>
</evidence>
<feature type="compositionally biased region" description="Basic and acidic residues" evidence="1">
    <location>
        <begin position="124"/>
        <end position="136"/>
    </location>
</feature>
<feature type="compositionally biased region" description="Basic residues" evidence="1">
    <location>
        <begin position="87"/>
        <end position="101"/>
    </location>
</feature>
<feature type="region of interest" description="Disordered" evidence="1">
    <location>
        <begin position="45"/>
        <end position="136"/>
    </location>
</feature>
<name>A0ABQ9UU17_SAGOE</name>
<dbReference type="Proteomes" id="UP001266305">
    <property type="component" value="Unassembled WGS sequence"/>
</dbReference>